<evidence type="ECO:0000256" key="3">
    <source>
        <dbReference type="ARBA" id="ARBA00023136"/>
    </source>
</evidence>
<feature type="transmembrane region" description="Helical" evidence="4">
    <location>
        <begin position="260"/>
        <end position="279"/>
    </location>
</feature>
<sequence>MNASGRTATQAHRLSLLGAGATLSLAGTQIGHLAIITRLFELDPSGHLSSNVMIFNLLGVAVFGLSAGWALQKISAFNAGVAAPLAAAALSLYLSERGQPSGLECLGVAFVQAFVAALAQPNLMRFLHSRLEHAQRTSFFSFFQSAQQIGLLIAQLAGVLLIQQLGYRWCFLITAATHLLAAASWTGMRGGGDARPYASGKTGFLQGYRLILSHPEIRGLTLFRCVNHLAYTTFNVALPLWVAASVAGSSRLPTDLLGQALMLTTASMIAASLLGGTALRRWPQWIGSFPWISSVLGVLSVIVAAAAGGARGLLLGSLLLGVGLYFFRLCGIVIGAAITPNWAMGPVIVAGDTLNRTGSFLISLVVPGLAAVATPLPLLIPFAMLALLSPLLTRKAADIARP</sequence>
<evidence type="ECO:0000313" key="6">
    <source>
        <dbReference type="Proteomes" id="UP000239898"/>
    </source>
</evidence>
<feature type="transmembrane region" description="Helical" evidence="4">
    <location>
        <begin position="101"/>
        <end position="119"/>
    </location>
</feature>
<accession>A0A2S6ZKR6</accession>
<feature type="transmembrane region" description="Helical" evidence="4">
    <location>
        <begin position="77"/>
        <end position="94"/>
    </location>
</feature>
<feature type="transmembrane region" description="Helical" evidence="4">
    <location>
        <begin position="229"/>
        <end position="248"/>
    </location>
</feature>
<evidence type="ECO:0008006" key="7">
    <source>
        <dbReference type="Google" id="ProtNLM"/>
    </source>
</evidence>
<feature type="transmembrane region" description="Helical" evidence="4">
    <location>
        <begin position="358"/>
        <end position="388"/>
    </location>
</feature>
<dbReference type="Proteomes" id="UP000239898">
    <property type="component" value="Unassembled WGS sequence"/>
</dbReference>
<feature type="transmembrane region" description="Helical" evidence="4">
    <location>
        <begin position="285"/>
        <end position="306"/>
    </location>
</feature>
<evidence type="ECO:0000256" key="4">
    <source>
        <dbReference type="SAM" id="Phobius"/>
    </source>
</evidence>
<dbReference type="EMBL" id="MIGX01000005">
    <property type="protein sequence ID" value="PPT92848.1"/>
    <property type="molecule type" value="Genomic_DNA"/>
</dbReference>
<protein>
    <recommendedName>
        <fullName evidence="7">MFS transporter</fullName>
    </recommendedName>
</protein>
<organism evidence="5 6">
    <name type="scientific">Xanthomonas theicola</name>
    <dbReference type="NCBI Taxonomy" id="56464"/>
    <lineage>
        <taxon>Bacteria</taxon>
        <taxon>Pseudomonadati</taxon>
        <taxon>Pseudomonadota</taxon>
        <taxon>Gammaproteobacteria</taxon>
        <taxon>Lysobacterales</taxon>
        <taxon>Lysobacteraceae</taxon>
        <taxon>Xanthomonas</taxon>
    </lineage>
</organism>
<feature type="transmembrane region" description="Helical" evidence="4">
    <location>
        <begin position="52"/>
        <end position="71"/>
    </location>
</feature>
<dbReference type="GO" id="GO:0022857">
    <property type="term" value="F:transmembrane transporter activity"/>
    <property type="evidence" value="ECO:0007669"/>
    <property type="project" value="InterPro"/>
</dbReference>
<evidence type="ECO:0000256" key="2">
    <source>
        <dbReference type="ARBA" id="ARBA00022989"/>
    </source>
</evidence>
<feature type="transmembrane region" description="Helical" evidence="4">
    <location>
        <begin position="169"/>
        <end position="188"/>
    </location>
</feature>
<feature type="transmembrane region" description="Helical" evidence="4">
    <location>
        <begin position="313"/>
        <end position="338"/>
    </location>
</feature>
<gene>
    <name evidence="5" type="ORF">XthCFBP4691_02415</name>
</gene>
<evidence type="ECO:0000313" key="5">
    <source>
        <dbReference type="EMBL" id="PPT92848.1"/>
    </source>
</evidence>
<dbReference type="AlphaFoldDB" id="A0A2S6ZKR6"/>
<keyword evidence="1 4" id="KW-0812">Transmembrane</keyword>
<dbReference type="RefSeq" id="WP_128418953.1">
    <property type="nucleotide sequence ID" value="NZ_CP049017.1"/>
</dbReference>
<dbReference type="InterPro" id="IPR011701">
    <property type="entry name" value="MFS"/>
</dbReference>
<feature type="transmembrane region" description="Helical" evidence="4">
    <location>
        <begin position="16"/>
        <end position="40"/>
    </location>
</feature>
<dbReference type="Gene3D" id="1.20.1250.20">
    <property type="entry name" value="MFS general substrate transporter like domains"/>
    <property type="match status" value="1"/>
</dbReference>
<dbReference type="Pfam" id="PF07690">
    <property type="entry name" value="MFS_1"/>
    <property type="match status" value="1"/>
</dbReference>
<keyword evidence="2 4" id="KW-1133">Transmembrane helix</keyword>
<comment type="caution">
    <text evidence="5">The sequence shown here is derived from an EMBL/GenBank/DDBJ whole genome shotgun (WGS) entry which is preliminary data.</text>
</comment>
<dbReference type="InterPro" id="IPR036259">
    <property type="entry name" value="MFS_trans_sf"/>
</dbReference>
<dbReference type="SUPFAM" id="SSF103473">
    <property type="entry name" value="MFS general substrate transporter"/>
    <property type="match status" value="1"/>
</dbReference>
<keyword evidence="6" id="KW-1185">Reference proteome</keyword>
<proteinExistence type="predicted"/>
<name>A0A2S6ZKR6_9XANT</name>
<reference evidence="5 6" key="1">
    <citation type="submission" date="2016-08" db="EMBL/GenBank/DDBJ databases">
        <title>Evolution of the type three secretion system and type three effector repertoires in Xanthomonas.</title>
        <authorList>
            <person name="Merda D."/>
            <person name="Briand M."/>
            <person name="Bosis E."/>
            <person name="Rousseau C."/>
            <person name="Portier P."/>
            <person name="Jacques M.-A."/>
            <person name="Fischer-Le Saux M."/>
        </authorList>
    </citation>
    <scope>NUCLEOTIDE SEQUENCE [LARGE SCALE GENOMIC DNA]</scope>
    <source>
        <strain evidence="5 6">CFBP 4691</strain>
    </source>
</reference>
<keyword evidence="3 4" id="KW-0472">Membrane</keyword>
<feature type="transmembrane region" description="Helical" evidence="4">
    <location>
        <begin position="139"/>
        <end position="162"/>
    </location>
</feature>
<evidence type="ECO:0000256" key="1">
    <source>
        <dbReference type="ARBA" id="ARBA00022692"/>
    </source>
</evidence>